<keyword evidence="2" id="KW-1185">Reference proteome</keyword>
<feature type="region of interest" description="Disordered" evidence="1">
    <location>
        <begin position="1"/>
        <end position="77"/>
    </location>
</feature>
<sequence>MTAENFVPQADVPEHCLVQTKQQREERQQRNMLKSQKRKYPFDGNDGSQTATPPPSYYKDSSLYYNERFRRSRRDYK</sequence>
<name>A0A914R5M5_9BILA</name>
<evidence type="ECO:0000313" key="2">
    <source>
        <dbReference type="Proteomes" id="UP000887578"/>
    </source>
</evidence>
<accession>A0A914R5M5</accession>
<dbReference type="Proteomes" id="UP000887578">
    <property type="component" value="Unplaced"/>
</dbReference>
<reference evidence="3" key="1">
    <citation type="submission" date="2022-11" db="UniProtKB">
        <authorList>
            <consortium name="WormBaseParasite"/>
        </authorList>
    </citation>
    <scope>IDENTIFICATION</scope>
</reference>
<organism evidence="2 3">
    <name type="scientific">Panagrolaimus davidi</name>
    <dbReference type="NCBI Taxonomy" id="227884"/>
    <lineage>
        <taxon>Eukaryota</taxon>
        <taxon>Metazoa</taxon>
        <taxon>Ecdysozoa</taxon>
        <taxon>Nematoda</taxon>
        <taxon>Chromadorea</taxon>
        <taxon>Rhabditida</taxon>
        <taxon>Tylenchina</taxon>
        <taxon>Panagrolaimomorpha</taxon>
        <taxon>Panagrolaimoidea</taxon>
        <taxon>Panagrolaimidae</taxon>
        <taxon>Panagrolaimus</taxon>
    </lineage>
</organism>
<dbReference type="AlphaFoldDB" id="A0A914R5M5"/>
<dbReference type="WBParaSite" id="PDA_v2.g9957.t1">
    <property type="protein sequence ID" value="PDA_v2.g9957.t1"/>
    <property type="gene ID" value="PDA_v2.g9957"/>
</dbReference>
<evidence type="ECO:0000313" key="3">
    <source>
        <dbReference type="WBParaSite" id="PDA_v2.g9957.t1"/>
    </source>
</evidence>
<evidence type="ECO:0000256" key="1">
    <source>
        <dbReference type="SAM" id="MobiDB-lite"/>
    </source>
</evidence>
<protein>
    <submittedName>
        <fullName evidence="3">Uncharacterized protein</fullName>
    </submittedName>
</protein>
<proteinExistence type="predicted"/>